<sequence>MEWLWLPLIVAFSLTYYAHKNKLNHKEKLREIDLKEKQIELEMLKERNGSNTDKKGIT</sequence>
<evidence type="ECO:0000313" key="1">
    <source>
        <dbReference type="EMBL" id="MFD1019764.1"/>
    </source>
</evidence>
<proteinExistence type="predicted"/>
<protein>
    <recommendedName>
        <fullName evidence="3">SigE-dependent sporulation protein</fullName>
    </recommendedName>
</protein>
<dbReference type="Proteomes" id="UP001596990">
    <property type="component" value="Unassembled WGS sequence"/>
</dbReference>
<evidence type="ECO:0008006" key="3">
    <source>
        <dbReference type="Google" id="ProtNLM"/>
    </source>
</evidence>
<evidence type="ECO:0000313" key="2">
    <source>
        <dbReference type="Proteomes" id="UP001596990"/>
    </source>
</evidence>
<accession>A0ABW3L5B7</accession>
<dbReference type="RefSeq" id="WP_386060189.1">
    <property type="nucleotide sequence ID" value="NZ_JBHTKL010000005.1"/>
</dbReference>
<comment type="caution">
    <text evidence="1">The sequence shown here is derived from an EMBL/GenBank/DDBJ whole genome shotgun (WGS) entry which is preliminary data.</text>
</comment>
<keyword evidence="2" id="KW-1185">Reference proteome</keyword>
<gene>
    <name evidence="1" type="ORF">ACFQ2J_11325</name>
</gene>
<reference evidence="2" key="1">
    <citation type="journal article" date="2019" name="Int. J. Syst. Evol. Microbiol.">
        <title>The Global Catalogue of Microorganisms (GCM) 10K type strain sequencing project: providing services to taxonomists for standard genome sequencing and annotation.</title>
        <authorList>
            <consortium name="The Broad Institute Genomics Platform"/>
            <consortium name="The Broad Institute Genome Sequencing Center for Infectious Disease"/>
            <person name="Wu L."/>
            <person name="Ma J."/>
        </authorList>
    </citation>
    <scope>NUCLEOTIDE SEQUENCE [LARGE SCALE GENOMIC DNA]</scope>
    <source>
        <strain evidence="2">CCUG 56607</strain>
    </source>
</reference>
<organism evidence="1 2">
    <name type="scientific">Thalassobacillus hwangdonensis</name>
    <dbReference type="NCBI Taxonomy" id="546108"/>
    <lineage>
        <taxon>Bacteria</taxon>
        <taxon>Bacillati</taxon>
        <taxon>Bacillota</taxon>
        <taxon>Bacilli</taxon>
        <taxon>Bacillales</taxon>
        <taxon>Bacillaceae</taxon>
        <taxon>Thalassobacillus</taxon>
    </lineage>
</organism>
<name>A0ABW3L5B7_9BACI</name>
<dbReference type="EMBL" id="JBHTKL010000005">
    <property type="protein sequence ID" value="MFD1019764.1"/>
    <property type="molecule type" value="Genomic_DNA"/>
</dbReference>